<dbReference type="PANTHER" id="PTHR47691:SF3">
    <property type="entry name" value="HTH-TYPE TRANSCRIPTIONAL REGULATOR RV0890C-RELATED"/>
    <property type="match status" value="1"/>
</dbReference>
<feature type="domain" description="Orc1-like AAA ATPase" evidence="1">
    <location>
        <begin position="15"/>
        <end position="139"/>
    </location>
</feature>
<dbReference type="KEGG" id="ssub:CP968_03035"/>
<evidence type="ECO:0000313" key="2">
    <source>
        <dbReference type="EMBL" id="QEU77397.1"/>
    </source>
</evidence>
<dbReference type="InterPro" id="IPR027417">
    <property type="entry name" value="P-loop_NTPase"/>
</dbReference>
<name>A0A5P2UL88_9ACTN</name>
<proteinExistence type="predicted"/>
<evidence type="ECO:0000259" key="1">
    <source>
        <dbReference type="Pfam" id="PF13191"/>
    </source>
</evidence>
<dbReference type="InterPro" id="IPR041664">
    <property type="entry name" value="AAA_16"/>
</dbReference>
<reference evidence="2 3" key="1">
    <citation type="submission" date="2017-09" db="EMBL/GenBank/DDBJ databases">
        <authorList>
            <person name="Lee N."/>
            <person name="Cho B.-K."/>
        </authorList>
    </citation>
    <scope>NUCLEOTIDE SEQUENCE [LARGE SCALE GENOMIC DNA]</scope>
    <source>
        <strain evidence="2 3">ATCC 27467</strain>
    </source>
</reference>
<dbReference type="AlphaFoldDB" id="A0A5P2UL88"/>
<dbReference type="Proteomes" id="UP000326831">
    <property type="component" value="Chromosome"/>
</dbReference>
<dbReference type="PANTHER" id="PTHR47691">
    <property type="entry name" value="REGULATOR-RELATED"/>
    <property type="match status" value="1"/>
</dbReference>
<dbReference type="RefSeq" id="WP_150516493.1">
    <property type="nucleotide sequence ID" value="NZ_BMVX01000001.1"/>
</dbReference>
<dbReference type="Pfam" id="PF13191">
    <property type="entry name" value="AAA_16"/>
    <property type="match status" value="1"/>
</dbReference>
<dbReference type="OrthoDB" id="499349at2"/>
<keyword evidence="3" id="KW-1185">Reference proteome</keyword>
<protein>
    <submittedName>
        <fullName evidence="2">Regulator</fullName>
    </submittedName>
</protein>
<organism evidence="2 3">
    <name type="scientific">Streptomyces subrutilus</name>
    <dbReference type="NCBI Taxonomy" id="36818"/>
    <lineage>
        <taxon>Bacteria</taxon>
        <taxon>Bacillati</taxon>
        <taxon>Actinomycetota</taxon>
        <taxon>Actinomycetes</taxon>
        <taxon>Kitasatosporales</taxon>
        <taxon>Streptomycetaceae</taxon>
        <taxon>Streptomyces</taxon>
    </lineage>
</organism>
<dbReference type="Gene3D" id="3.40.50.300">
    <property type="entry name" value="P-loop containing nucleotide triphosphate hydrolases"/>
    <property type="match status" value="1"/>
</dbReference>
<sequence length="695" mass="74506">MLGHGGVDDDGTGSFVGRGPELALLEKALAEDRLITVTGPGGVGKTSLVRRALERAAGTDGPFPEGTHWAELSPLPDDRLFVATVADALDLADHTSRTLAEAVREWIGRRRLLLVLDCCEHLMPAVRTLVRDLLAAAPHLVLLLTSRQPLGTETERVLEIGPLPHPAGGGEALALFTDRAAAAAPGRRPPWSGEQLTAARAVCERLEGVPLALELAAAQLTDHSVEELADRLARRIGSLSTPHPLQPPRHRALRTAIGWSHEWCEPHERLLWLRLSVFGGPFDEDAARAVCSAPPLTTNDVPGLLAALTAKSVVRRAPDGTYRMLDTIREYGAMWLAEICEGDALRSRHAAYFRGLVRIAEDEWLGPAQRDAYRRVETAHGDVCAALDHYQATAPARALDLAGRVGFFWACCGHLHAARHYLERALAGTRPEEVDRAGRGRALWALGVTLLLQGEKELGHQIAVGCEALAGEGGPAGGGERELRPALDAAYLLGLSHLLAGRPLAARIVADNALEARPAPPFASGPRLRCHLVRVFAQTGMGLFDEARAEATALREGCAERGEYWTRAYADYQLALISLLEGRAAEAAGHAGAMLESKRELGDSFGTALGLDLLAAARGAAGEEEAAVRAYGTAHAYWQSVGHPQRGTPELAPVRERFERGARDVLGDLAYEEAFRAGVRHGHAQRTRGGDHGPG</sequence>
<dbReference type="SUPFAM" id="SSF52540">
    <property type="entry name" value="P-loop containing nucleoside triphosphate hydrolases"/>
    <property type="match status" value="1"/>
</dbReference>
<evidence type="ECO:0000313" key="3">
    <source>
        <dbReference type="Proteomes" id="UP000326831"/>
    </source>
</evidence>
<dbReference type="PRINTS" id="PR00364">
    <property type="entry name" value="DISEASERSIST"/>
</dbReference>
<dbReference type="EMBL" id="CP023701">
    <property type="protein sequence ID" value="QEU77397.1"/>
    <property type="molecule type" value="Genomic_DNA"/>
</dbReference>
<accession>A0A5P2UL88</accession>
<gene>
    <name evidence="2" type="ORF">CP968_03035</name>
</gene>